<feature type="compositionally biased region" description="Gly residues" evidence="3">
    <location>
        <begin position="242"/>
        <end position="266"/>
    </location>
</feature>
<dbReference type="Gene3D" id="2.40.420.20">
    <property type="match status" value="1"/>
</dbReference>
<feature type="domain" description="CzcB-like barrel-sandwich hybrid" evidence="5">
    <location>
        <begin position="62"/>
        <end position="164"/>
    </location>
</feature>
<gene>
    <name evidence="6" type="ORF">SAMN04489750_1191</name>
</gene>
<feature type="region of interest" description="Disordered" evidence="3">
    <location>
        <begin position="233"/>
        <end position="292"/>
    </location>
</feature>
<dbReference type="PANTHER" id="PTHR32347">
    <property type="entry name" value="EFFLUX SYSTEM COMPONENT YKNX-RELATED"/>
    <property type="match status" value="1"/>
</dbReference>
<sequence length="420" mass="39454">MVVAGGAGVGWWATHRSDNQTQAAAQTTTTLQAATVGTVSQTLTISGTFAPAQEADLDFASSGTVTAVNVAVGDKVTKGQVLATIDDTDLAASLASAKSTLSSAQENLESVEDSGTSTQIAAAKATVASDESKVTQAQKALAAASMTAPFSGTIATVNIAAGDTSGSSSSSGAAGSAGGGSGGAGGDGASGSSSSSSSAIVLVDTSSWTVNANVSSADLAQLAKGQSTQVSISTASSSSGNSRGGFPGFGGGGGFGGSSGGSGSSGSGSSSSGSSSTGSGSTGTTTGTALPGTIQSVGIVGTTSTGSTATFPVVVKVSGTESGIYVGTSASVVVTTKSVNNVLTVPTTAISTSNGKSVVTVSKNGSTQQVAISTGSVYGTRTQVLSGVAAGEMVQVTSRGPGAFGGARAGGTAAPAAEAP</sequence>
<dbReference type="PANTHER" id="PTHR32347:SF23">
    <property type="entry name" value="BLL5650 PROTEIN"/>
    <property type="match status" value="1"/>
</dbReference>
<dbReference type="InterPro" id="IPR050465">
    <property type="entry name" value="UPF0194_transport"/>
</dbReference>
<reference evidence="7" key="1">
    <citation type="submission" date="2016-10" db="EMBL/GenBank/DDBJ databases">
        <authorList>
            <person name="Varghese N."/>
            <person name="Submissions S."/>
        </authorList>
    </citation>
    <scope>NUCLEOTIDE SEQUENCE [LARGE SCALE GENOMIC DNA]</scope>
    <source>
        <strain evidence="7">DSM 22951</strain>
    </source>
</reference>
<proteinExistence type="predicted"/>
<dbReference type="GO" id="GO:0030313">
    <property type="term" value="C:cell envelope"/>
    <property type="evidence" value="ECO:0007669"/>
    <property type="project" value="UniProtKB-SubCell"/>
</dbReference>
<evidence type="ECO:0000259" key="4">
    <source>
        <dbReference type="Pfam" id="PF25967"/>
    </source>
</evidence>
<evidence type="ECO:0000313" key="7">
    <source>
        <dbReference type="Proteomes" id="UP000250028"/>
    </source>
</evidence>
<dbReference type="EMBL" id="UESZ01000001">
    <property type="protein sequence ID" value="SSA33894.1"/>
    <property type="molecule type" value="Genomic_DNA"/>
</dbReference>
<feature type="compositionally biased region" description="Low complexity" evidence="3">
    <location>
        <begin position="267"/>
        <end position="288"/>
    </location>
</feature>
<evidence type="ECO:0000313" key="6">
    <source>
        <dbReference type="EMBL" id="SSA33894.1"/>
    </source>
</evidence>
<dbReference type="Gene3D" id="2.40.50.100">
    <property type="match status" value="1"/>
</dbReference>
<dbReference type="InterPro" id="IPR058627">
    <property type="entry name" value="MdtA-like_C"/>
</dbReference>
<organism evidence="6 7">
    <name type="scientific">Branchiibius hedensis</name>
    <dbReference type="NCBI Taxonomy" id="672460"/>
    <lineage>
        <taxon>Bacteria</taxon>
        <taxon>Bacillati</taxon>
        <taxon>Actinomycetota</taxon>
        <taxon>Actinomycetes</taxon>
        <taxon>Micrococcales</taxon>
        <taxon>Dermacoccaceae</taxon>
        <taxon>Branchiibius</taxon>
    </lineage>
</organism>
<feature type="compositionally biased region" description="Low complexity" evidence="3">
    <location>
        <begin position="165"/>
        <end position="174"/>
    </location>
</feature>
<feature type="domain" description="Multidrug resistance protein MdtA-like C-terminal permuted SH3" evidence="4">
    <location>
        <begin position="341"/>
        <end position="397"/>
    </location>
</feature>
<name>A0A2Y8ZPX7_9MICO</name>
<keyword evidence="2" id="KW-0175">Coiled coil</keyword>
<dbReference type="InterPro" id="IPR058647">
    <property type="entry name" value="BSH_CzcB-like"/>
</dbReference>
<dbReference type="Pfam" id="PF25967">
    <property type="entry name" value="RND-MFP_C"/>
    <property type="match status" value="1"/>
</dbReference>
<dbReference type="AlphaFoldDB" id="A0A2Y8ZPX7"/>
<comment type="subcellular location">
    <subcellularLocation>
        <location evidence="1">Cell envelope</location>
    </subcellularLocation>
</comment>
<evidence type="ECO:0000259" key="5">
    <source>
        <dbReference type="Pfam" id="PF25973"/>
    </source>
</evidence>
<dbReference type="Gene3D" id="1.10.287.470">
    <property type="entry name" value="Helix hairpin bin"/>
    <property type="match status" value="1"/>
</dbReference>
<dbReference type="Gene3D" id="2.40.30.170">
    <property type="match status" value="1"/>
</dbReference>
<dbReference type="Pfam" id="PF25973">
    <property type="entry name" value="BSH_CzcB"/>
    <property type="match status" value="1"/>
</dbReference>
<accession>A0A2Y8ZPX7</accession>
<protein>
    <submittedName>
        <fullName evidence="6">Membrane fusion protein, macrolide-specific efflux system</fullName>
    </submittedName>
</protein>
<evidence type="ECO:0000256" key="2">
    <source>
        <dbReference type="ARBA" id="ARBA00023054"/>
    </source>
</evidence>
<evidence type="ECO:0000256" key="1">
    <source>
        <dbReference type="ARBA" id="ARBA00004196"/>
    </source>
</evidence>
<feature type="region of interest" description="Disordered" evidence="3">
    <location>
        <begin position="165"/>
        <end position="196"/>
    </location>
</feature>
<dbReference type="SUPFAM" id="SSF111369">
    <property type="entry name" value="HlyD-like secretion proteins"/>
    <property type="match status" value="1"/>
</dbReference>
<evidence type="ECO:0000256" key="3">
    <source>
        <dbReference type="SAM" id="MobiDB-lite"/>
    </source>
</evidence>
<dbReference type="Proteomes" id="UP000250028">
    <property type="component" value="Unassembled WGS sequence"/>
</dbReference>
<feature type="compositionally biased region" description="Gly residues" evidence="3">
    <location>
        <begin position="175"/>
        <end position="189"/>
    </location>
</feature>
<keyword evidence="7" id="KW-1185">Reference proteome</keyword>